<sequence length="38" mass="4217">MSGLQTLSVILLKNLVASRFAFQSELSYVVRSSSSQRI</sequence>
<name>W2IFI8_PHYNI</name>
<proteinExistence type="predicted"/>
<dbReference type="AlphaFoldDB" id="W2IFI8"/>
<reference evidence="1" key="1">
    <citation type="submission" date="2013-11" db="EMBL/GenBank/DDBJ databases">
        <title>The Genome Sequence of Phytophthora parasitica CJ05E6.</title>
        <authorList>
            <consortium name="The Broad Institute Genomics Platform"/>
            <person name="Russ C."/>
            <person name="Tyler B."/>
            <person name="Panabieres F."/>
            <person name="Shan W."/>
            <person name="Tripathy S."/>
            <person name="Grunwald N."/>
            <person name="Machado M."/>
            <person name="Johnson C.S."/>
            <person name="Arredondo F."/>
            <person name="Hong C."/>
            <person name="Coffey M."/>
            <person name="Young S.K."/>
            <person name="Zeng Q."/>
            <person name="Gargeya S."/>
            <person name="Fitzgerald M."/>
            <person name="Abouelleil A."/>
            <person name="Alvarado L."/>
            <person name="Chapman S.B."/>
            <person name="Gainer-Dewar J."/>
            <person name="Goldberg J."/>
            <person name="Griggs A."/>
            <person name="Gujja S."/>
            <person name="Hansen M."/>
            <person name="Howarth C."/>
            <person name="Imamovic A."/>
            <person name="Ireland A."/>
            <person name="Larimer J."/>
            <person name="McCowan C."/>
            <person name="Murphy C."/>
            <person name="Pearson M."/>
            <person name="Poon T.W."/>
            <person name="Priest M."/>
            <person name="Roberts A."/>
            <person name="Saif S."/>
            <person name="Shea T."/>
            <person name="Sykes S."/>
            <person name="Wortman J."/>
            <person name="Nusbaum C."/>
            <person name="Birren B."/>
        </authorList>
    </citation>
    <scope>NUCLEOTIDE SEQUENCE [LARGE SCALE GENOMIC DNA]</scope>
    <source>
        <strain evidence="1">CJ05E6</strain>
    </source>
</reference>
<evidence type="ECO:0000313" key="1">
    <source>
        <dbReference type="EMBL" id="ETL33024.1"/>
    </source>
</evidence>
<protein>
    <submittedName>
        <fullName evidence="1">Uncharacterized protein</fullName>
    </submittedName>
</protein>
<gene>
    <name evidence="1" type="ORF">L916_14461</name>
</gene>
<accession>W2IFI8</accession>
<dbReference type="Proteomes" id="UP000053864">
    <property type="component" value="Unassembled WGS sequence"/>
</dbReference>
<dbReference type="EMBL" id="KI674661">
    <property type="protein sequence ID" value="ETL33024.1"/>
    <property type="molecule type" value="Genomic_DNA"/>
</dbReference>
<organism evidence="1">
    <name type="scientific">Phytophthora nicotianae</name>
    <name type="common">Potato buckeye rot agent</name>
    <name type="synonym">Phytophthora parasitica</name>
    <dbReference type="NCBI Taxonomy" id="4792"/>
    <lineage>
        <taxon>Eukaryota</taxon>
        <taxon>Sar</taxon>
        <taxon>Stramenopiles</taxon>
        <taxon>Oomycota</taxon>
        <taxon>Peronosporomycetes</taxon>
        <taxon>Peronosporales</taxon>
        <taxon>Peronosporaceae</taxon>
        <taxon>Phytophthora</taxon>
    </lineage>
</organism>